<reference evidence="15" key="1">
    <citation type="submission" date="2022-11" db="EMBL/GenBank/DDBJ databases">
        <title>Centuries of genome instability and evolution in soft-shell clam transmissible cancer (bioRxiv).</title>
        <authorList>
            <person name="Hart S.F.M."/>
            <person name="Yonemitsu M.A."/>
            <person name="Giersch R.M."/>
            <person name="Beal B.F."/>
            <person name="Arriagada G."/>
            <person name="Davis B.W."/>
            <person name="Ostrander E.A."/>
            <person name="Goff S.P."/>
            <person name="Metzger M.J."/>
        </authorList>
    </citation>
    <scope>NUCLEOTIDE SEQUENCE</scope>
    <source>
        <strain evidence="15">MELC-2E11</strain>
        <tissue evidence="15">Siphon/mantle</tissue>
    </source>
</reference>
<feature type="disulfide bond" evidence="11">
    <location>
        <begin position="836"/>
        <end position="851"/>
    </location>
</feature>
<comment type="caution">
    <text evidence="11">Lacks conserved residue(s) required for the propagation of feature annotation.</text>
</comment>
<evidence type="ECO:0000256" key="13">
    <source>
        <dbReference type="SAM" id="MobiDB-lite"/>
    </source>
</evidence>
<feature type="disulfide bond" evidence="11">
    <location>
        <begin position="752"/>
        <end position="767"/>
    </location>
</feature>
<feature type="repeat" description="LDL-receptor class B" evidence="12">
    <location>
        <begin position="1096"/>
        <end position="1139"/>
    </location>
</feature>
<evidence type="ECO:0000256" key="8">
    <source>
        <dbReference type="ARBA" id="ARBA00023157"/>
    </source>
</evidence>
<keyword evidence="16" id="KW-1185">Reference proteome</keyword>
<feature type="repeat" description="LDL-receptor class B" evidence="12">
    <location>
        <begin position="345"/>
        <end position="390"/>
    </location>
</feature>
<dbReference type="InterPro" id="IPR000033">
    <property type="entry name" value="LDLR_classB_rpt"/>
</dbReference>
<dbReference type="SUPFAM" id="SSF57424">
    <property type="entry name" value="LDL receptor-like module"/>
    <property type="match status" value="12"/>
</dbReference>
<evidence type="ECO:0000256" key="10">
    <source>
        <dbReference type="ARBA" id="ARBA00023180"/>
    </source>
</evidence>
<feature type="chain" id="PRO_5046211613" evidence="14">
    <location>
        <begin position="18"/>
        <end position="1410"/>
    </location>
</feature>
<dbReference type="InterPro" id="IPR011042">
    <property type="entry name" value="6-blade_b-propeller_TolB-like"/>
</dbReference>
<evidence type="ECO:0000256" key="12">
    <source>
        <dbReference type="PROSITE-ProRule" id="PRU00461"/>
    </source>
</evidence>
<dbReference type="Proteomes" id="UP001164746">
    <property type="component" value="Chromosome 7"/>
</dbReference>
<comment type="subcellular location">
    <subcellularLocation>
        <location evidence="1">Membrane</location>
        <topology evidence="1">Single-pass membrane protein</topology>
    </subcellularLocation>
</comment>
<feature type="disulfide bond" evidence="11">
    <location>
        <begin position="157"/>
        <end position="175"/>
    </location>
</feature>
<dbReference type="Pfam" id="PF00057">
    <property type="entry name" value="Ldl_recept_a"/>
    <property type="match status" value="11"/>
</dbReference>
<feature type="disulfide bond" evidence="11">
    <location>
        <begin position="150"/>
        <end position="162"/>
    </location>
</feature>
<dbReference type="InterPro" id="IPR023415">
    <property type="entry name" value="LDLR_class-A_CS"/>
</dbReference>
<feature type="disulfide bond" evidence="11">
    <location>
        <begin position="682"/>
        <end position="697"/>
    </location>
</feature>
<dbReference type="InterPro" id="IPR002172">
    <property type="entry name" value="LDrepeatLR_classA_rpt"/>
</dbReference>
<feature type="disulfide bond" evidence="11">
    <location>
        <begin position="240"/>
        <end position="258"/>
    </location>
</feature>
<feature type="signal peptide" evidence="14">
    <location>
        <begin position="1"/>
        <end position="17"/>
    </location>
</feature>
<gene>
    <name evidence="15" type="ORF">MAR_035145</name>
</gene>
<evidence type="ECO:0000256" key="4">
    <source>
        <dbReference type="ARBA" id="ARBA00022692"/>
    </source>
</evidence>
<evidence type="ECO:0000256" key="1">
    <source>
        <dbReference type="ARBA" id="ARBA00004167"/>
    </source>
</evidence>
<feature type="repeat" description="LDL-receptor class B" evidence="12">
    <location>
        <begin position="459"/>
        <end position="501"/>
    </location>
</feature>
<dbReference type="EMBL" id="CP111018">
    <property type="protein sequence ID" value="WAR10069.1"/>
    <property type="molecule type" value="Genomic_DNA"/>
</dbReference>
<evidence type="ECO:0000313" key="16">
    <source>
        <dbReference type="Proteomes" id="UP001164746"/>
    </source>
</evidence>
<feature type="repeat" description="LDL-receptor class B" evidence="12">
    <location>
        <begin position="415"/>
        <end position="458"/>
    </location>
</feature>
<feature type="disulfide bond" evidence="11">
    <location>
        <begin position="110"/>
        <end position="125"/>
    </location>
</feature>
<dbReference type="SMART" id="SM00192">
    <property type="entry name" value="LDLa"/>
    <property type="match status" value="13"/>
</dbReference>
<dbReference type="Pfam" id="PF00058">
    <property type="entry name" value="Ldl_recept_b"/>
    <property type="match status" value="4"/>
</dbReference>
<dbReference type="Gene3D" id="4.10.400.10">
    <property type="entry name" value="Low-density Lipoprotein Receptor"/>
    <property type="match status" value="12"/>
</dbReference>
<evidence type="ECO:0000313" key="15">
    <source>
        <dbReference type="EMBL" id="WAR10069.1"/>
    </source>
</evidence>
<feature type="disulfide bond" evidence="11">
    <location>
        <begin position="91"/>
        <end position="103"/>
    </location>
</feature>
<sequence>MIEVSHFLMLMLSICLGRMDLASPPVAKALIDCNNVGYTSFPCLTANRTCPPDFWTCTNRTQGQCIALSKKCDSVIDCHDASDENPEMCGCPEGSFTCKNHACIPKLLKCDGVGDCLDNSDEMDCEYQCEGQYACAGTNKICIEKTPNACEMDEFQCANFRCVETVFYCDTDDDCGDMSDEPQGCVPRHTHCAESMIQCLNGSCLTREQLCKGFTCEEYVTDISGLTCAGVTCAEHQFQCLDGICIDESRVCNEIRDCFDGTDEDMSCNVDECQMFKPCSQICTDKKIGYECSCNQGDPPYLLVSNRYYIQKVNLVPNADDSHNITIIQSNLSHSVAIDFDISEQMIYWTDIRSQSSTISRKKLDGNVTAEVLHSSTVLNPDGIAVDWIGRNLYWCDRNTDTIEPRALELFPKYGYLFISDWGEHPHISRLSMDGTQKQHIITNDIAWPNGLTIDYITEKIFWVDANYDYIAMADLDGQNRHRISDQSLPHPFAITTFVDKIYWSDWEYNAIYEARKFSGEKRRRIALLNQRPMDVVVYHALRQPQWYNPCKQLNCSHLCLLKPDGKNNVTATSQFLCANSSKCIPGWWQCDGSPDCEDQSDERLKGDVCPPYTCKQPGLFQCTRAVNGSNECFSPNYICDGTPQCTDGSDEKIYDCANQECLPTQYKCTNSRNCIPYLWQCDGDNDCSEGDDELDCSTRKYKCIPKAWECDGEADCGPEDNTDENQCEKKTCEPNHFLCTNQHCIPQRWRCDDDNDCSDGSDEYNCTAKNCSDSEFLCPSGNRCIPNLAKCDGKADCSDGADESDDVCHATRPTCDPDQFICTTSRTCVPSSWRCDGERDCSDGSDEDKCHEHSVCKEWEYMCEADSKCIQLSWRCDGEPDCSDGKDEMDCVIESCAPNQYRCANKRKCIYRSQVCDMRPDCDGGDDEIKCFINDRDKCPDDHKCQGSCIVNKTEQRIVCTCPPAYRVASDGDLPKLLITAEENVYIQNPHSPQTRFKLSDDPTFKLGKIISLDVDATSENELLLLSLHRQDGDMEDPQAIAVDWLGKNLYWTDISKATISMLHYGDGSASAKKVTIIDKGLNRPFGIAVDPVIGKIFFTDYGNPPKVFSANLDGTDMKVIVEDKLISPRGIVVDYHSMRVYFADSKLRTVEAIRYGGEDRTLVRSFQKPYAPYHLDVFEDYVYATMFNRSLPVIKFSKFNGSTEALHNLSNSIDTGDIVIQHRNKQILPDNANVLLVLLATTVKMTCTNCEKQTCEGYCLNSGQCSLGEGQCRNPLVEGEKCNRSKCHDYCFNGGECEGCHLDPKLPAVAVCSQCKSQFGHSRLKDHTKMQVSNPIYMPQTTEEDDEDESHQPLDQPFDFDPEKSTNFANPVYEQFYDNSRQTLLPKNEDEDSDVEENKLNGQHSGLK</sequence>
<keyword evidence="10" id="KW-0325">Glycoprotein</keyword>
<dbReference type="SUPFAM" id="SSF63825">
    <property type="entry name" value="YWTD domain"/>
    <property type="match status" value="2"/>
</dbReference>
<evidence type="ECO:0000256" key="9">
    <source>
        <dbReference type="ARBA" id="ARBA00023170"/>
    </source>
</evidence>
<proteinExistence type="predicted"/>
<protein>
    <submittedName>
        <fullName evidence="15">LRP1-like protein</fullName>
    </submittedName>
</protein>
<evidence type="ECO:0000256" key="2">
    <source>
        <dbReference type="ARBA" id="ARBA00022536"/>
    </source>
</evidence>
<accession>A0ABY7ENU8</accession>
<keyword evidence="8 11" id="KW-1015">Disulfide bond</keyword>
<dbReference type="PROSITE" id="PS50068">
    <property type="entry name" value="LDLRA_2"/>
    <property type="match status" value="12"/>
</dbReference>
<dbReference type="PROSITE" id="PS51120">
    <property type="entry name" value="LDLRB"/>
    <property type="match status" value="5"/>
</dbReference>
<keyword evidence="4" id="KW-0812">Transmembrane</keyword>
<keyword evidence="3" id="KW-0254">Endocytosis</keyword>
<dbReference type="PRINTS" id="PR00261">
    <property type="entry name" value="LDLRECEPTOR"/>
</dbReference>
<keyword evidence="5" id="KW-0677">Repeat</keyword>
<dbReference type="PANTHER" id="PTHR22722:SF14">
    <property type="entry name" value="MEGALIN, ISOFORM A"/>
    <property type="match status" value="1"/>
</dbReference>
<evidence type="ECO:0000256" key="6">
    <source>
        <dbReference type="ARBA" id="ARBA00022989"/>
    </source>
</evidence>
<dbReference type="Gene3D" id="2.40.128.620">
    <property type="match status" value="1"/>
</dbReference>
<evidence type="ECO:0000256" key="3">
    <source>
        <dbReference type="ARBA" id="ARBA00022583"/>
    </source>
</evidence>
<keyword evidence="2" id="KW-0245">EGF-like domain</keyword>
<organism evidence="15 16">
    <name type="scientific">Mya arenaria</name>
    <name type="common">Soft-shell clam</name>
    <dbReference type="NCBI Taxonomy" id="6604"/>
    <lineage>
        <taxon>Eukaryota</taxon>
        <taxon>Metazoa</taxon>
        <taxon>Spiralia</taxon>
        <taxon>Lophotrochozoa</taxon>
        <taxon>Mollusca</taxon>
        <taxon>Bivalvia</taxon>
        <taxon>Autobranchia</taxon>
        <taxon>Heteroconchia</taxon>
        <taxon>Euheterodonta</taxon>
        <taxon>Imparidentia</taxon>
        <taxon>Neoheterodontei</taxon>
        <taxon>Myida</taxon>
        <taxon>Myoidea</taxon>
        <taxon>Myidae</taxon>
        <taxon>Mya</taxon>
    </lineage>
</organism>
<dbReference type="PANTHER" id="PTHR22722">
    <property type="entry name" value="LOW-DENSITY LIPOPROTEIN RECEPTOR-RELATED PROTEIN 2-RELATED"/>
    <property type="match status" value="1"/>
</dbReference>
<evidence type="ECO:0000256" key="11">
    <source>
        <dbReference type="PROSITE-ProRule" id="PRU00124"/>
    </source>
</evidence>
<feature type="disulfide bond" evidence="11">
    <location>
        <begin position="740"/>
        <end position="758"/>
    </location>
</feature>
<name>A0ABY7ENU8_MYAAR</name>
<feature type="disulfide bond" evidence="11">
    <location>
        <begin position="233"/>
        <end position="245"/>
    </location>
</feature>
<evidence type="ECO:0000256" key="7">
    <source>
        <dbReference type="ARBA" id="ARBA00023136"/>
    </source>
</evidence>
<keyword evidence="9" id="KW-0675">Receptor</keyword>
<dbReference type="CDD" id="cd00112">
    <property type="entry name" value="LDLa"/>
    <property type="match status" value="12"/>
</dbReference>
<keyword evidence="7" id="KW-0472">Membrane</keyword>
<feature type="region of interest" description="Disordered" evidence="13">
    <location>
        <begin position="1343"/>
        <end position="1410"/>
    </location>
</feature>
<evidence type="ECO:0000256" key="5">
    <source>
        <dbReference type="ARBA" id="ARBA00022737"/>
    </source>
</evidence>
<evidence type="ECO:0000256" key="14">
    <source>
        <dbReference type="SAM" id="SignalP"/>
    </source>
</evidence>
<dbReference type="SMART" id="SM00135">
    <property type="entry name" value="LY"/>
    <property type="match status" value="7"/>
</dbReference>
<feature type="disulfide bond" evidence="11">
    <location>
        <begin position="877"/>
        <end position="892"/>
    </location>
</feature>
<keyword evidence="14" id="KW-0732">Signal</keyword>
<feature type="disulfide bond" evidence="11">
    <location>
        <begin position="917"/>
        <end position="932"/>
    </location>
</feature>
<keyword evidence="6" id="KW-1133">Transmembrane helix</keyword>
<feature type="disulfide bond" evidence="11">
    <location>
        <begin position="733"/>
        <end position="745"/>
    </location>
</feature>
<dbReference type="PROSITE" id="PS01209">
    <property type="entry name" value="LDLRA_1"/>
    <property type="match status" value="4"/>
</dbReference>
<feature type="repeat" description="LDL-receptor class B" evidence="12">
    <location>
        <begin position="1049"/>
        <end position="1095"/>
    </location>
</feature>
<feature type="disulfide bond" evidence="11">
    <location>
        <begin position="98"/>
        <end position="116"/>
    </location>
</feature>
<dbReference type="Gene3D" id="2.120.10.30">
    <property type="entry name" value="TolB, C-terminal domain"/>
    <property type="match status" value="2"/>
</dbReference>
<dbReference type="InterPro" id="IPR036055">
    <property type="entry name" value="LDL_receptor-like_sf"/>
</dbReference>
<dbReference type="InterPro" id="IPR051221">
    <property type="entry name" value="LDLR-related"/>
</dbReference>